<organism evidence="3 4">
    <name type="scientific">Rhodamnia argentea</name>
    <dbReference type="NCBI Taxonomy" id="178133"/>
    <lineage>
        <taxon>Eukaryota</taxon>
        <taxon>Viridiplantae</taxon>
        <taxon>Streptophyta</taxon>
        <taxon>Embryophyta</taxon>
        <taxon>Tracheophyta</taxon>
        <taxon>Spermatophyta</taxon>
        <taxon>Magnoliopsida</taxon>
        <taxon>eudicotyledons</taxon>
        <taxon>Gunneridae</taxon>
        <taxon>Pentapetalae</taxon>
        <taxon>rosids</taxon>
        <taxon>malvids</taxon>
        <taxon>Myrtales</taxon>
        <taxon>Myrtaceae</taxon>
        <taxon>Myrtoideae</taxon>
        <taxon>Myrteae</taxon>
        <taxon>Australasian group</taxon>
        <taxon>Rhodamnia</taxon>
    </lineage>
</organism>
<dbReference type="Gene3D" id="1.10.287.1490">
    <property type="match status" value="1"/>
</dbReference>
<dbReference type="GeneID" id="115734368"/>
<sequence>MEETSGDLKQAELKKETLFKAYDQLQSQLSSFLSFTLPWKDLEDHLDGIRRSLERRSEELDNGERSLAERAREVASREDGLQSAWQRVEEEVRRKKMDLRPVEERLEKCRGEHREEKSQLVVKHDALRECISLIKDKEEELSDLKHATDECRTDYDSKKEEVELLRQEFELKEKKAGLMQSLLEEIARQLEVKVGGGVWFGEGLSR</sequence>
<feature type="coiled-coil region" evidence="1">
    <location>
        <begin position="127"/>
        <end position="175"/>
    </location>
</feature>
<dbReference type="OrthoDB" id="837511at2759"/>
<reference evidence="4" key="1">
    <citation type="submission" date="2025-08" db="UniProtKB">
        <authorList>
            <consortium name="RefSeq"/>
        </authorList>
    </citation>
    <scope>IDENTIFICATION</scope>
    <source>
        <tissue evidence="4">Leaf</tissue>
    </source>
</reference>
<dbReference type="Proteomes" id="UP000827889">
    <property type="component" value="Chromosome 6"/>
</dbReference>
<evidence type="ECO:0000313" key="4">
    <source>
        <dbReference type="RefSeq" id="XP_030520975.1"/>
    </source>
</evidence>
<evidence type="ECO:0000313" key="3">
    <source>
        <dbReference type="Proteomes" id="UP000827889"/>
    </source>
</evidence>
<evidence type="ECO:0000256" key="2">
    <source>
        <dbReference type="SAM" id="MobiDB-lite"/>
    </source>
</evidence>
<protein>
    <submittedName>
        <fullName evidence="4">Polyamine-modulated factor 1-binding protein 1-like</fullName>
    </submittedName>
</protein>
<keyword evidence="3" id="KW-1185">Reference proteome</keyword>
<gene>
    <name evidence="4" type="primary">LOC115734368</name>
</gene>
<accession>A0A8B8NET4</accession>
<proteinExistence type="predicted"/>
<evidence type="ECO:0000256" key="1">
    <source>
        <dbReference type="SAM" id="Coils"/>
    </source>
</evidence>
<keyword evidence="1" id="KW-0175">Coiled coil</keyword>
<name>A0A8B8NET4_9MYRT</name>
<dbReference type="AlphaFoldDB" id="A0A8B8NET4"/>
<dbReference type="KEGG" id="rarg:115734368"/>
<dbReference type="RefSeq" id="XP_030520975.1">
    <property type="nucleotide sequence ID" value="XM_030665115.1"/>
</dbReference>
<feature type="region of interest" description="Disordered" evidence="2">
    <location>
        <begin position="53"/>
        <end position="74"/>
    </location>
</feature>